<reference evidence="2 3" key="1">
    <citation type="submission" date="2024-02" db="EMBL/GenBank/DDBJ databases">
        <authorList>
            <person name="Chen Y."/>
            <person name="Shah S."/>
            <person name="Dougan E. K."/>
            <person name="Thang M."/>
            <person name="Chan C."/>
        </authorList>
    </citation>
    <scope>NUCLEOTIDE SEQUENCE [LARGE SCALE GENOMIC DNA]</scope>
</reference>
<gene>
    <name evidence="2" type="ORF">CCMP2556_LOCUS45639</name>
</gene>
<dbReference type="Proteomes" id="UP001642484">
    <property type="component" value="Unassembled WGS sequence"/>
</dbReference>
<feature type="transmembrane region" description="Helical" evidence="1">
    <location>
        <begin position="73"/>
        <end position="97"/>
    </location>
</feature>
<evidence type="ECO:0000256" key="1">
    <source>
        <dbReference type="SAM" id="Phobius"/>
    </source>
</evidence>
<organism evidence="2 3">
    <name type="scientific">Durusdinium trenchii</name>
    <dbReference type="NCBI Taxonomy" id="1381693"/>
    <lineage>
        <taxon>Eukaryota</taxon>
        <taxon>Sar</taxon>
        <taxon>Alveolata</taxon>
        <taxon>Dinophyceae</taxon>
        <taxon>Suessiales</taxon>
        <taxon>Symbiodiniaceae</taxon>
        <taxon>Durusdinium</taxon>
    </lineage>
</organism>
<name>A0ABP0R807_9DINO</name>
<evidence type="ECO:0000313" key="2">
    <source>
        <dbReference type="EMBL" id="CAK9095903.1"/>
    </source>
</evidence>
<comment type="caution">
    <text evidence="2">The sequence shown here is derived from an EMBL/GenBank/DDBJ whole genome shotgun (WGS) entry which is preliminary data.</text>
</comment>
<feature type="transmembrane region" description="Helical" evidence="1">
    <location>
        <begin position="25"/>
        <end position="44"/>
    </location>
</feature>
<evidence type="ECO:0000313" key="3">
    <source>
        <dbReference type="Proteomes" id="UP001642484"/>
    </source>
</evidence>
<keyword evidence="3" id="KW-1185">Reference proteome</keyword>
<feature type="transmembrane region" description="Helical" evidence="1">
    <location>
        <begin position="109"/>
        <end position="129"/>
    </location>
</feature>
<keyword evidence="1" id="KW-1133">Transmembrane helix</keyword>
<proteinExistence type="predicted"/>
<protein>
    <submittedName>
        <fullName evidence="2">Uncharacterized protein</fullName>
    </submittedName>
</protein>
<keyword evidence="1" id="KW-0812">Transmembrane</keyword>
<dbReference type="EMBL" id="CAXAMN010025550">
    <property type="protein sequence ID" value="CAK9095903.1"/>
    <property type="molecule type" value="Genomic_DNA"/>
</dbReference>
<sequence length="140" mass="15494">MQASFLVGIYTEVMVFGLAHGTYRGTMQLVCAASGYIGALLAFMRTDLPNNWTQDLIRSRSSRKGDSASPTRYAFWHSMWHVIFPASSSCVVLISVHVPGQAPLPRRSATVYISFVLCCLAVGLLWAAYNSFISRGRKRV</sequence>
<keyword evidence="1" id="KW-0472">Membrane</keyword>
<accession>A0ABP0R807</accession>